<dbReference type="PANTHER" id="PTHR28251:SF1">
    <property type="entry name" value="V-TYPE ATPASE ASSEMBLY FACTOR PKR1"/>
    <property type="match status" value="1"/>
</dbReference>
<keyword evidence="2" id="KW-1133">Transmembrane helix</keyword>
<sequence>MSFFVELWNSVFTPGTSPQLIIATNLSFLALIITLIWLIVQTNGNIHFIILLSIATILWITVIWFINELKSVKLMTNEELGTEETKNKDVNTETQAKKASGVSKSSTKKISSRKV</sequence>
<dbReference type="AlphaFoldDB" id="G8BVZ0"/>
<keyword evidence="4" id="KW-1185">Reference proteome</keyword>
<dbReference type="OMA" id="VKLWEDI"/>
<evidence type="ECO:0000256" key="2">
    <source>
        <dbReference type="SAM" id="Phobius"/>
    </source>
</evidence>
<evidence type="ECO:0000313" key="4">
    <source>
        <dbReference type="Proteomes" id="UP000005666"/>
    </source>
</evidence>
<feature type="transmembrane region" description="Helical" evidence="2">
    <location>
        <begin position="20"/>
        <end position="40"/>
    </location>
</feature>
<feature type="region of interest" description="Disordered" evidence="1">
    <location>
        <begin position="80"/>
        <end position="115"/>
    </location>
</feature>
<evidence type="ECO:0008006" key="5">
    <source>
        <dbReference type="Google" id="ProtNLM"/>
    </source>
</evidence>
<evidence type="ECO:0000256" key="1">
    <source>
        <dbReference type="SAM" id="MobiDB-lite"/>
    </source>
</evidence>
<dbReference type="eggNOG" id="ENOG502S6V3">
    <property type="taxonomic scope" value="Eukaryota"/>
</dbReference>
<dbReference type="PANTHER" id="PTHR28251">
    <property type="entry name" value="V-TYPE ATPASE ASSEMBLY FACTOR PKR1"/>
    <property type="match status" value="1"/>
</dbReference>
<feature type="compositionally biased region" description="Basic residues" evidence="1">
    <location>
        <begin position="106"/>
        <end position="115"/>
    </location>
</feature>
<name>G8BVZ0_TETPH</name>
<dbReference type="HOGENOM" id="CLU_068499_1_0_1"/>
<dbReference type="OrthoDB" id="9626941at2759"/>
<dbReference type="InterPro" id="IPR013945">
    <property type="entry name" value="Pkr1"/>
</dbReference>
<evidence type="ECO:0000313" key="3">
    <source>
        <dbReference type="EMBL" id="CCE64068.1"/>
    </source>
</evidence>
<dbReference type="GO" id="GO:0070072">
    <property type="term" value="P:vacuolar proton-transporting V-type ATPase complex assembly"/>
    <property type="evidence" value="ECO:0007669"/>
    <property type="project" value="EnsemblFungi"/>
</dbReference>
<organism evidence="3 4">
    <name type="scientific">Tetrapisispora phaffii (strain ATCC 24235 / CBS 4417 / NBRC 1672 / NRRL Y-8282 / UCD 70-5)</name>
    <name type="common">Yeast</name>
    <name type="synonym">Fabospora phaffii</name>
    <dbReference type="NCBI Taxonomy" id="1071381"/>
    <lineage>
        <taxon>Eukaryota</taxon>
        <taxon>Fungi</taxon>
        <taxon>Dikarya</taxon>
        <taxon>Ascomycota</taxon>
        <taxon>Saccharomycotina</taxon>
        <taxon>Saccharomycetes</taxon>
        <taxon>Saccharomycetales</taxon>
        <taxon>Saccharomycetaceae</taxon>
        <taxon>Tetrapisispora</taxon>
    </lineage>
</organism>
<dbReference type="Proteomes" id="UP000005666">
    <property type="component" value="Chromosome 7"/>
</dbReference>
<dbReference type="Pfam" id="PF08636">
    <property type="entry name" value="Pkr1"/>
    <property type="match status" value="1"/>
</dbReference>
<gene>
    <name evidence="3" type="primary">TPHA0G02320</name>
    <name evidence="3" type="ordered locus">TPHA_0G02320</name>
</gene>
<dbReference type="KEGG" id="tpf:TPHA_0G02320"/>
<proteinExistence type="predicted"/>
<keyword evidence="2" id="KW-0812">Transmembrane</keyword>
<dbReference type="RefSeq" id="XP_003686502.1">
    <property type="nucleotide sequence ID" value="XM_003686454.1"/>
</dbReference>
<dbReference type="GO" id="GO:0005789">
    <property type="term" value="C:endoplasmic reticulum membrane"/>
    <property type="evidence" value="ECO:0007669"/>
    <property type="project" value="EnsemblFungi"/>
</dbReference>
<accession>G8BVZ0</accession>
<reference evidence="3 4" key="1">
    <citation type="journal article" date="2011" name="Proc. Natl. Acad. Sci. U.S.A.">
        <title>Evolutionary erosion of yeast sex chromosomes by mating-type switching accidents.</title>
        <authorList>
            <person name="Gordon J.L."/>
            <person name="Armisen D."/>
            <person name="Proux-Wera E."/>
            <person name="Oheigeartaigh S.S."/>
            <person name="Byrne K.P."/>
            <person name="Wolfe K.H."/>
        </authorList>
    </citation>
    <scope>NUCLEOTIDE SEQUENCE [LARGE SCALE GENOMIC DNA]</scope>
    <source>
        <strain evidence="4">ATCC 24235 / CBS 4417 / NBRC 1672 / NRRL Y-8282 / UCD 70-5</strain>
    </source>
</reference>
<dbReference type="EMBL" id="HE612862">
    <property type="protein sequence ID" value="CCE64068.1"/>
    <property type="molecule type" value="Genomic_DNA"/>
</dbReference>
<keyword evidence="2" id="KW-0472">Membrane</keyword>
<dbReference type="GeneID" id="11535728"/>
<feature type="transmembrane region" description="Helical" evidence="2">
    <location>
        <begin position="46"/>
        <end position="66"/>
    </location>
</feature>
<protein>
    <recommendedName>
        <fullName evidence="5">SMK killer toxin resistance protein</fullName>
    </recommendedName>
</protein>